<dbReference type="AlphaFoldDB" id="T1L567"/>
<proteinExistence type="predicted"/>
<evidence type="ECO:0000256" key="2">
    <source>
        <dbReference type="SAM" id="MobiDB-lite"/>
    </source>
</evidence>
<dbReference type="GO" id="GO:0062129">
    <property type="term" value="C:chitin-based extracellular matrix"/>
    <property type="evidence" value="ECO:0007669"/>
    <property type="project" value="TreeGrafter"/>
</dbReference>
<dbReference type="PANTHER" id="PTHR10380">
    <property type="entry name" value="CUTICLE PROTEIN"/>
    <property type="match status" value="1"/>
</dbReference>
<dbReference type="Proteomes" id="UP000015104">
    <property type="component" value="Unassembled WGS sequence"/>
</dbReference>
<keyword evidence="5" id="KW-1185">Reference proteome</keyword>
<organism evidence="4 5">
    <name type="scientific">Tetranychus urticae</name>
    <name type="common">Two-spotted spider mite</name>
    <dbReference type="NCBI Taxonomy" id="32264"/>
    <lineage>
        <taxon>Eukaryota</taxon>
        <taxon>Metazoa</taxon>
        <taxon>Ecdysozoa</taxon>
        <taxon>Arthropoda</taxon>
        <taxon>Chelicerata</taxon>
        <taxon>Arachnida</taxon>
        <taxon>Acari</taxon>
        <taxon>Acariformes</taxon>
        <taxon>Trombidiformes</taxon>
        <taxon>Prostigmata</taxon>
        <taxon>Eleutherengona</taxon>
        <taxon>Raphignathae</taxon>
        <taxon>Tetranychoidea</taxon>
        <taxon>Tetranychidae</taxon>
        <taxon>Tetranychus</taxon>
    </lineage>
</organism>
<gene>
    <name evidence="4" type="primary">107370378</name>
</gene>
<dbReference type="OMA" id="MEPYAFG"/>
<evidence type="ECO:0000256" key="1">
    <source>
        <dbReference type="PROSITE-ProRule" id="PRU00497"/>
    </source>
</evidence>
<dbReference type="HOGENOM" id="CLU_1367797_0_0_1"/>
<dbReference type="EnsemblMetazoa" id="tetur43g00340.1">
    <property type="protein sequence ID" value="tetur43g00340.1"/>
    <property type="gene ID" value="tetur43g00340"/>
</dbReference>
<protein>
    <submittedName>
        <fullName evidence="4">Uncharacterized protein</fullName>
    </submittedName>
</protein>
<dbReference type="KEGG" id="tut:107370378"/>
<keyword evidence="1" id="KW-0193">Cuticle</keyword>
<accession>T1L567</accession>
<reference evidence="4" key="2">
    <citation type="submission" date="2015-06" db="UniProtKB">
        <authorList>
            <consortium name="EnsemblMetazoa"/>
        </authorList>
    </citation>
    <scope>IDENTIFICATION</scope>
</reference>
<dbReference type="InterPro" id="IPR050468">
    <property type="entry name" value="Cuticle_Struct_Prot"/>
</dbReference>
<keyword evidence="3" id="KW-0732">Signal</keyword>
<sequence length="200" mass="21775">MNTFTVLCFFIVSIACSSAQKETELNNNEPNVEASNGYPSVARSRVRASNTVEDDYHPMEPYAFGYNVKDDFGNNQYRKEEAGNDGVVKGSYGYTDAAGLYRVVEYIADRLGFRTKIRSNEPGLKSMSSSHVTLDAQNPPEAIAAAAAASSPKEVVAHPKLSLPSLPSPPSPIPSGLNPRFRYVASASELRPQPSENQRN</sequence>
<feature type="chain" id="PRO_5004592134" evidence="3">
    <location>
        <begin position="20"/>
        <end position="200"/>
    </location>
</feature>
<feature type="region of interest" description="Disordered" evidence="2">
    <location>
        <begin position="154"/>
        <end position="179"/>
    </location>
</feature>
<evidence type="ECO:0000313" key="4">
    <source>
        <dbReference type="EnsemblMetazoa" id="tetur43g00340.1"/>
    </source>
</evidence>
<dbReference type="EMBL" id="CAEY01001223">
    <property type="status" value="NOT_ANNOTATED_CDS"/>
    <property type="molecule type" value="Genomic_DNA"/>
</dbReference>
<dbReference type="GO" id="GO:0008010">
    <property type="term" value="F:structural constituent of chitin-based larval cuticle"/>
    <property type="evidence" value="ECO:0007669"/>
    <property type="project" value="TreeGrafter"/>
</dbReference>
<evidence type="ECO:0000313" key="5">
    <source>
        <dbReference type="Proteomes" id="UP000015104"/>
    </source>
</evidence>
<dbReference type="OrthoDB" id="6515429at2759"/>
<dbReference type="Pfam" id="PF00379">
    <property type="entry name" value="Chitin_bind_4"/>
    <property type="match status" value="1"/>
</dbReference>
<name>T1L567_TETUR</name>
<reference evidence="5" key="1">
    <citation type="submission" date="2011-08" db="EMBL/GenBank/DDBJ databases">
        <authorList>
            <person name="Rombauts S."/>
        </authorList>
    </citation>
    <scope>NUCLEOTIDE SEQUENCE</scope>
    <source>
        <strain evidence="5">London</strain>
    </source>
</reference>
<feature type="signal peptide" evidence="3">
    <location>
        <begin position="1"/>
        <end position="19"/>
    </location>
</feature>
<dbReference type="PROSITE" id="PS51155">
    <property type="entry name" value="CHIT_BIND_RR_2"/>
    <property type="match status" value="1"/>
</dbReference>
<dbReference type="InterPro" id="IPR000618">
    <property type="entry name" value="Insect_cuticle"/>
</dbReference>
<evidence type="ECO:0000256" key="3">
    <source>
        <dbReference type="SAM" id="SignalP"/>
    </source>
</evidence>